<dbReference type="Gramene" id="ERN10716">
    <property type="protein sequence ID" value="ERN10716"/>
    <property type="gene ID" value="AMTR_s00027p00075060"/>
</dbReference>
<evidence type="ECO:0000313" key="1">
    <source>
        <dbReference type="EMBL" id="ERN10716.1"/>
    </source>
</evidence>
<dbReference type="EMBL" id="KI392798">
    <property type="protein sequence ID" value="ERN10716.1"/>
    <property type="molecule type" value="Genomic_DNA"/>
</dbReference>
<reference evidence="2" key="1">
    <citation type="journal article" date="2013" name="Science">
        <title>The Amborella genome and the evolution of flowering plants.</title>
        <authorList>
            <consortium name="Amborella Genome Project"/>
        </authorList>
    </citation>
    <scope>NUCLEOTIDE SEQUENCE [LARGE SCALE GENOMIC DNA]</scope>
</reference>
<keyword evidence="2" id="KW-1185">Reference proteome</keyword>
<dbReference type="AlphaFoldDB" id="W1PSQ3"/>
<organism evidence="1 2">
    <name type="scientific">Amborella trichopoda</name>
    <dbReference type="NCBI Taxonomy" id="13333"/>
    <lineage>
        <taxon>Eukaryota</taxon>
        <taxon>Viridiplantae</taxon>
        <taxon>Streptophyta</taxon>
        <taxon>Embryophyta</taxon>
        <taxon>Tracheophyta</taxon>
        <taxon>Spermatophyta</taxon>
        <taxon>Magnoliopsida</taxon>
        <taxon>Amborellales</taxon>
        <taxon>Amborellaceae</taxon>
        <taxon>Amborella</taxon>
    </lineage>
</organism>
<dbReference type="Proteomes" id="UP000017836">
    <property type="component" value="Unassembled WGS sequence"/>
</dbReference>
<evidence type="ECO:0000313" key="2">
    <source>
        <dbReference type="Proteomes" id="UP000017836"/>
    </source>
</evidence>
<dbReference type="HOGENOM" id="CLU_2112150_0_0_1"/>
<protein>
    <submittedName>
        <fullName evidence="1">Uncharacterized protein</fullName>
    </submittedName>
</protein>
<accession>W1PSQ3</accession>
<proteinExistence type="predicted"/>
<sequence>MHVQAVVRVLCRACSAAARVLHRTCSTAMYITVVRVTAVYVLNVIARVTLTCLSHVSKVVTHAPRQKLPYRLPCTTPHSMPVSFTHADNSCLKAATLRLPVLLARKPLVVIKESM</sequence>
<gene>
    <name evidence="1" type="ORF">AMTR_s00027p00075060</name>
</gene>
<name>W1PSQ3_AMBTC</name>